<keyword evidence="11" id="KW-1185">Reference proteome</keyword>
<dbReference type="PANTHER" id="PTHR23503">
    <property type="entry name" value="SOLUTE CARRIER FAMILY 2"/>
    <property type="match status" value="1"/>
</dbReference>
<feature type="compositionally biased region" description="Low complexity" evidence="7">
    <location>
        <begin position="192"/>
        <end position="205"/>
    </location>
</feature>
<feature type="transmembrane region" description="Helical" evidence="8">
    <location>
        <begin position="817"/>
        <end position="838"/>
    </location>
</feature>
<evidence type="ECO:0000256" key="2">
    <source>
        <dbReference type="ARBA" id="ARBA00010992"/>
    </source>
</evidence>
<sequence length="990" mass="108697">MASKDVLDQIRDLQSFIDDFVADAGSPTSASPPSTPQEKTELILPAPVTKDTVFHKPDDVQVHKPDEVQEHKPDEVQEHKPDEVQDIEPKKTVEEKTAKEEPEEKTLVEQPLSMLSYDLNLSADFSSLLTQFNEIKVSPVEVKPPQPQNIYSDDDKEKIQLEPITIDNYTTCTSKFSDSFFLNEHIPSSGVSTKSQSRRTSISSKKSQRSARSSRRQNEKKLQYKQQQQQLQQQQPQKYVERSYDEMMRIPDIYERLAFYEKTLDLCLKAESPIASWHTSNKEKGKPQPMLEGYVPPVRSLSPEVPLSESGFGNMSSTLSGSISMFLKKAGGSHSVPKRPDTKSLLASSSNYSTPYTSNNYHTGSGLFGKSMSRLNLSRSTQVPRYDHQLQPINTPVATRSMYNKQISSPRKTKSSVNNVLSPLCINYGHDRGSSLIRTPRSSSSTPSSFGSTTTINSQGEFTSRSSELNYMINILPQVDISILQRALDEAKGDPMVAISIAIPMSTTGITAYLIFVVISILLGAFQYGYHNGELNTPQAIISKCTNPTLTLDGLPPCIPMPDSQYSLVVSALTAGGLIGALSASYFNDNFGRRLTLFATNGLLGLGSLITTLAASPQTMMMGRFLSGLGCGVVTVVVPAYLAECVPKSRRGFFGALNQLAIVVGIMVAQIVSLLWSTIELWRYILAVGVILAVIQSCLLPFCVDSPRYLASLPGGFNRARESLLKLRGTSANQAENEVNDWRREWSNNASAADVHAIVVQQTTTNVNIWSFLMLRQYRKPLFIVSLLQLAQQLSGINAVIFFSTSIMSSVFPESSGIITVFISVVNLIMTILSAVLMDKVGRRLLFLCSASLMTITGLLLGWSIEGGHDQTSAVAIIGFVAAFAIGLGPIPFLMIPELVETQAVSSACSIGLSINMISNFAVSTGFLMLRNVIGKGQVFYLFGSALFLLTVIAFFILPETKGRSSEDVIRSGYSIYPCSYEAIHDIEQD</sequence>
<feature type="compositionally biased region" description="Basic residues" evidence="7">
    <location>
        <begin position="206"/>
        <end position="215"/>
    </location>
</feature>
<keyword evidence="4 8" id="KW-0812">Transmembrane</keyword>
<feature type="transmembrane region" description="Helical" evidence="8">
    <location>
        <begin position="908"/>
        <end position="927"/>
    </location>
</feature>
<feature type="transmembrane region" description="Helical" evidence="8">
    <location>
        <begin position="682"/>
        <end position="704"/>
    </location>
</feature>
<evidence type="ECO:0000256" key="6">
    <source>
        <dbReference type="ARBA" id="ARBA00023136"/>
    </source>
</evidence>
<protein>
    <recommendedName>
        <fullName evidence="9">Major facilitator superfamily (MFS) profile domain-containing protein</fullName>
    </recommendedName>
</protein>
<evidence type="ECO:0000256" key="1">
    <source>
        <dbReference type="ARBA" id="ARBA00004141"/>
    </source>
</evidence>
<dbReference type="Gene3D" id="1.20.1250.20">
    <property type="entry name" value="MFS general substrate transporter like domains"/>
    <property type="match status" value="1"/>
</dbReference>
<dbReference type="Pfam" id="PF00083">
    <property type="entry name" value="Sugar_tr"/>
    <property type="match status" value="1"/>
</dbReference>
<proteinExistence type="inferred from homology"/>
<reference evidence="10 11" key="1">
    <citation type="submission" date="2024-04" db="EMBL/GenBank/DDBJ databases">
        <title>genome sequences of Mucor flavus KT1a and Helicostylum pulchrum KT1b strains isolated from the surface of a dry-aged beef.</title>
        <authorList>
            <person name="Toyotome T."/>
            <person name="Hosono M."/>
            <person name="Torimaru M."/>
            <person name="Fukuda K."/>
            <person name="Mikami N."/>
        </authorList>
    </citation>
    <scope>NUCLEOTIDE SEQUENCE [LARGE SCALE GENOMIC DNA]</scope>
    <source>
        <strain evidence="10 11">KT1a</strain>
    </source>
</reference>
<dbReference type="InterPro" id="IPR005829">
    <property type="entry name" value="Sugar_transporter_CS"/>
</dbReference>
<feature type="compositionally biased region" description="Low complexity" evidence="7">
    <location>
        <begin position="434"/>
        <end position="456"/>
    </location>
</feature>
<dbReference type="InterPro" id="IPR003663">
    <property type="entry name" value="Sugar/inositol_transpt"/>
</dbReference>
<name>A0ABP9YZK4_9FUNG</name>
<evidence type="ECO:0000256" key="8">
    <source>
        <dbReference type="SAM" id="Phobius"/>
    </source>
</evidence>
<feature type="transmembrane region" description="Helical" evidence="8">
    <location>
        <begin position="566"/>
        <end position="588"/>
    </location>
</feature>
<evidence type="ECO:0000256" key="4">
    <source>
        <dbReference type="ARBA" id="ARBA00022692"/>
    </source>
</evidence>
<comment type="caution">
    <text evidence="10">The sequence shown here is derived from an EMBL/GenBank/DDBJ whole genome shotgun (WGS) entry which is preliminary data.</text>
</comment>
<dbReference type="InterPro" id="IPR020846">
    <property type="entry name" value="MFS_dom"/>
</dbReference>
<dbReference type="Proteomes" id="UP001473302">
    <property type="component" value="Unassembled WGS sequence"/>
</dbReference>
<feature type="region of interest" description="Disordered" evidence="7">
    <location>
        <begin position="22"/>
        <end position="41"/>
    </location>
</feature>
<evidence type="ECO:0000259" key="9">
    <source>
        <dbReference type="PROSITE" id="PS50850"/>
    </source>
</evidence>
<dbReference type="EMBL" id="BAABUK010000012">
    <property type="protein sequence ID" value="GAA5812278.1"/>
    <property type="molecule type" value="Genomic_DNA"/>
</dbReference>
<feature type="compositionally biased region" description="Basic and acidic residues" evidence="7">
    <location>
        <begin position="52"/>
        <end position="106"/>
    </location>
</feature>
<feature type="transmembrane region" description="Helical" evidence="8">
    <location>
        <begin position="877"/>
        <end position="896"/>
    </location>
</feature>
<accession>A0ABP9YZK4</accession>
<feature type="region of interest" description="Disordered" evidence="7">
    <location>
        <begin position="187"/>
        <end position="221"/>
    </location>
</feature>
<dbReference type="PROSITE" id="PS50850">
    <property type="entry name" value="MFS"/>
    <property type="match status" value="1"/>
</dbReference>
<keyword evidence="5 8" id="KW-1133">Transmembrane helix</keyword>
<dbReference type="PROSITE" id="PS00217">
    <property type="entry name" value="SUGAR_TRANSPORT_2"/>
    <property type="match status" value="1"/>
</dbReference>
<evidence type="ECO:0000313" key="10">
    <source>
        <dbReference type="EMBL" id="GAA5812278.1"/>
    </source>
</evidence>
<evidence type="ECO:0000313" key="11">
    <source>
        <dbReference type="Proteomes" id="UP001473302"/>
    </source>
</evidence>
<comment type="similarity">
    <text evidence="2">Belongs to the major facilitator superfamily. Sugar transporter (TC 2.A.1.1) family.</text>
</comment>
<dbReference type="InterPro" id="IPR045263">
    <property type="entry name" value="GLUT"/>
</dbReference>
<feature type="transmembrane region" description="Helical" evidence="8">
    <location>
        <begin position="621"/>
        <end position="642"/>
    </location>
</feature>
<dbReference type="NCBIfam" id="TIGR00879">
    <property type="entry name" value="SP"/>
    <property type="match status" value="1"/>
</dbReference>
<dbReference type="PRINTS" id="PR00171">
    <property type="entry name" value="SUGRTRNSPORT"/>
</dbReference>
<dbReference type="PANTHER" id="PTHR23503:SF8">
    <property type="entry name" value="FACILITATED GLUCOSE TRANSPORTER PROTEIN 1"/>
    <property type="match status" value="1"/>
</dbReference>
<feature type="transmembrane region" description="Helical" evidence="8">
    <location>
        <begin position="782"/>
        <end position="805"/>
    </location>
</feature>
<organism evidence="10 11">
    <name type="scientific">Mucor flavus</name>
    <dbReference type="NCBI Taxonomy" id="439312"/>
    <lineage>
        <taxon>Eukaryota</taxon>
        <taxon>Fungi</taxon>
        <taxon>Fungi incertae sedis</taxon>
        <taxon>Mucoromycota</taxon>
        <taxon>Mucoromycotina</taxon>
        <taxon>Mucoromycetes</taxon>
        <taxon>Mucorales</taxon>
        <taxon>Mucorineae</taxon>
        <taxon>Mucoraceae</taxon>
        <taxon>Mucor</taxon>
    </lineage>
</organism>
<evidence type="ECO:0000256" key="7">
    <source>
        <dbReference type="SAM" id="MobiDB-lite"/>
    </source>
</evidence>
<evidence type="ECO:0000256" key="5">
    <source>
        <dbReference type="ARBA" id="ARBA00022989"/>
    </source>
</evidence>
<dbReference type="InterPro" id="IPR005828">
    <property type="entry name" value="MFS_sugar_transport-like"/>
</dbReference>
<comment type="subcellular location">
    <subcellularLocation>
        <location evidence="1">Membrane</location>
        <topology evidence="1">Multi-pass membrane protein</topology>
    </subcellularLocation>
</comment>
<keyword evidence="3" id="KW-0813">Transport</keyword>
<feature type="transmembrane region" description="Helical" evidence="8">
    <location>
        <begin position="939"/>
        <end position="958"/>
    </location>
</feature>
<dbReference type="SUPFAM" id="SSF103473">
    <property type="entry name" value="MFS general substrate transporter"/>
    <property type="match status" value="1"/>
</dbReference>
<feature type="transmembrane region" description="Helical" evidence="8">
    <location>
        <begin position="595"/>
        <end position="615"/>
    </location>
</feature>
<keyword evidence="6 8" id="KW-0472">Membrane</keyword>
<feature type="transmembrane region" description="Helical" evidence="8">
    <location>
        <begin position="654"/>
        <end position="676"/>
    </location>
</feature>
<gene>
    <name evidence="10" type="ORF">MFLAVUS_005729</name>
</gene>
<dbReference type="InterPro" id="IPR036259">
    <property type="entry name" value="MFS_trans_sf"/>
</dbReference>
<feature type="domain" description="Major facilitator superfamily (MFS) profile" evidence="9">
    <location>
        <begin position="517"/>
        <end position="962"/>
    </location>
</feature>
<dbReference type="PROSITE" id="PS00216">
    <property type="entry name" value="SUGAR_TRANSPORT_1"/>
    <property type="match status" value="1"/>
</dbReference>
<evidence type="ECO:0000256" key="3">
    <source>
        <dbReference type="ARBA" id="ARBA00022448"/>
    </source>
</evidence>
<feature type="transmembrane region" description="Helical" evidence="8">
    <location>
        <begin position="845"/>
        <end position="865"/>
    </location>
</feature>
<feature type="region of interest" description="Disordered" evidence="7">
    <location>
        <begin position="432"/>
        <end position="459"/>
    </location>
</feature>
<feature type="region of interest" description="Disordered" evidence="7">
    <location>
        <begin position="47"/>
        <end position="106"/>
    </location>
</feature>
<feature type="transmembrane region" description="Helical" evidence="8">
    <location>
        <begin position="510"/>
        <end position="530"/>
    </location>
</feature>